<dbReference type="InterPro" id="IPR020841">
    <property type="entry name" value="PKS_Beta-ketoAc_synthase_dom"/>
</dbReference>
<comment type="caution">
    <text evidence="5">The sequence shown here is derived from an EMBL/GenBank/DDBJ whole genome shotgun (WGS) entry which is preliminary data.</text>
</comment>
<gene>
    <name evidence="6" type="ORF">JXQ802_LOCUS28818</name>
    <name evidence="5" type="ORF">PYM288_LOCUS19184</name>
</gene>
<dbReference type="Gene3D" id="3.40.47.10">
    <property type="match status" value="1"/>
</dbReference>
<accession>A0A814NBD7</accession>
<dbReference type="SMART" id="SM00825">
    <property type="entry name" value="PKS_KS"/>
    <property type="match status" value="1"/>
</dbReference>
<evidence type="ECO:0000259" key="4">
    <source>
        <dbReference type="PROSITE" id="PS52004"/>
    </source>
</evidence>
<sequence>MQDNLEPIAMIGMSCELANGIDGPESYWNVLKNCIDVGSEIPKERFDVDSYASMFNFNKPFIRRGYFLNNDQLDNFDPSFFGITDGEAMLMDPCHRLLLKKFFHLIEDANYTFDQIRGSRTAVYIGQFTNDHAITINRTKMEDHTIMGPNISLFNASSRLSYFYDLLGPNLTLDTACSSSLQAIHLAVQSLRNGEVDLAVAGATNLNYAPETFFTASFIGAISPDGRSRSYSEDANGYAKGEGVGLILLKRLSDAIRDKDKIYCVIRDVMASHDGNQEKTGYSVPSSRGQMMLLNDIYTRNNIDLKNIFYIEGHGTGTQVGDP</sequence>
<keyword evidence="8" id="KW-1185">Reference proteome</keyword>
<dbReference type="Proteomes" id="UP000663854">
    <property type="component" value="Unassembled WGS sequence"/>
</dbReference>
<dbReference type="Pfam" id="PF00109">
    <property type="entry name" value="ketoacyl-synt"/>
    <property type="match status" value="1"/>
</dbReference>
<keyword evidence="1" id="KW-0596">Phosphopantetheine</keyword>
<dbReference type="InterPro" id="IPR016039">
    <property type="entry name" value="Thiolase-like"/>
</dbReference>
<keyword evidence="3" id="KW-0808">Transferase</keyword>
<dbReference type="EMBL" id="CAJNOH010000626">
    <property type="protein sequence ID" value="CAF1091210.1"/>
    <property type="molecule type" value="Genomic_DNA"/>
</dbReference>
<dbReference type="CDD" id="cd00833">
    <property type="entry name" value="PKS"/>
    <property type="match status" value="1"/>
</dbReference>
<dbReference type="GO" id="GO:0006633">
    <property type="term" value="P:fatty acid biosynthetic process"/>
    <property type="evidence" value="ECO:0007669"/>
    <property type="project" value="InterPro"/>
</dbReference>
<dbReference type="EMBL" id="CAJNOL010001100">
    <property type="protein sequence ID" value="CAF1287523.1"/>
    <property type="molecule type" value="Genomic_DNA"/>
</dbReference>
<dbReference type="Pfam" id="PF02801">
    <property type="entry name" value="Ketoacyl-synt_C"/>
    <property type="match status" value="1"/>
</dbReference>
<reference evidence="5" key="1">
    <citation type="submission" date="2021-02" db="EMBL/GenBank/DDBJ databases">
        <authorList>
            <person name="Nowell W R."/>
        </authorList>
    </citation>
    <scope>NUCLEOTIDE SEQUENCE</scope>
</reference>
<dbReference type="PANTHER" id="PTHR43775:SF37">
    <property type="entry name" value="SI:DKEY-61P9.11"/>
    <property type="match status" value="1"/>
</dbReference>
<dbReference type="InterPro" id="IPR014031">
    <property type="entry name" value="Ketoacyl_synth_C"/>
</dbReference>
<dbReference type="Proteomes" id="UP000663870">
    <property type="component" value="Unassembled WGS sequence"/>
</dbReference>
<evidence type="ECO:0000256" key="1">
    <source>
        <dbReference type="ARBA" id="ARBA00022450"/>
    </source>
</evidence>
<dbReference type="AlphaFoldDB" id="A0A814NBD7"/>
<dbReference type="GO" id="GO:0004315">
    <property type="term" value="F:3-oxoacyl-[acyl-carrier-protein] synthase activity"/>
    <property type="evidence" value="ECO:0007669"/>
    <property type="project" value="InterPro"/>
</dbReference>
<evidence type="ECO:0000256" key="2">
    <source>
        <dbReference type="ARBA" id="ARBA00022553"/>
    </source>
</evidence>
<dbReference type="InterPro" id="IPR050091">
    <property type="entry name" value="PKS_NRPS_Biosynth_Enz"/>
</dbReference>
<dbReference type="PANTHER" id="PTHR43775">
    <property type="entry name" value="FATTY ACID SYNTHASE"/>
    <property type="match status" value="1"/>
</dbReference>
<organism evidence="5 7">
    <name type="scientific">Rotaria sordida</name>
    <dbReference type="NCBI Taxonomy" id="392033"/>
    <lineage>
        <taxon>Eukaryota</taxon>
        <taxon>Metazoa</taxon>
        <taxon>Spiralia</taxon>
        <taxon>Gnathifera</taxon>
        <taxon>Rotifera</taxon>
        <taxon>Eurotatoria</taxon>
        <taxon>Bdelloidea</taxon>
        <taxon>Philodinida</taxon>
        <taxon>Philodinidae</taxon>
        <taxon>Rotaria</taxon>
    </lineage>
</organism>
<protein>
    <recommendedName>
        <fullName evidence="4">Ketosynthase family 3 (KS3) domain-containing protein</fullName>
    </recommendedName>
</protein>
<evidence type="ECO:0000313" key="5">
    <source>
        <dbReference type="EMBL" id="CAF1091210.1"/>
    </source>
</evidence>
<evidence type="ECO:0000313" key="8">
    <source>
        <dbReference type="Proteomes" id="UP000663870"/>
    </source>
</evidence>
<proteinExistence type="predicted"/>
<feature type="domain" description="Ketosynthase family 3 (KS3)" evidence="4">
    <location>
        <begin position="5"/>
        <end position="323"/>
    </location>
</feature>
<dbReference type="GO" id="GO:0004312">
    <property type="term" value="F:fatty acid synthase activity"/>
    <property type="evidence" value="ECO:0007669"/>
    <property type="project" value="TreeGrafter"/>
</dbReference>
<feature type="non-terminal residue" evidence="5">
    <location>
        <position position="1"/>
    </location>
</feature>
<evidence type="ECO:0000313" key="6">
    <source>
        <dbReference type="EMBL" id="CAF1287523.1"/>
    </source>
</evidence>
<dbReference type="PROSITE" id="PS52004">
    <property type="entry name" value="KS3_2"/>
    <property type="match status" value="1"/>
</dbReference>
<evidence type="ECO:0000256" key="3">
    <source>
        <dbReference type="ARBA" id="ARBA00022679"/>
    </source>
</evidence>
<evidence type="ECO:0000313" key="7">
    <source>
        <dbReference type="Proteomes" id="UP000663854"/>
    </source>
</evidence>
<keyword evidence="2" id="KW-0597">Phosphoprotein</keyword>
<dbReference type="InterPro" id="IPR018201">
    <property type="entry name" value="Ketoacyl_synth_AS"/>
</dbReference>
<name>A0A814NBD7_9BILA</name>
<dbReference type="InterPro" id="IPR014030">
    <property type="entry name" value="Ketoacyl_synth_N"/>
</dbReference>
<dbReference type="PROSITE" id="PS00606">
    <property type="entry name" value="KS3_1"/>
    <property type="match status" value="1"/>
</dbReference>
<dbReference type="SUPFAM" id="SSF53901">
    <property type="entry name" value="Thiolase-like"/>
    <property type="match status" value="1"/>
</dbReference>